<gene>
    <name evidence="1" type="ORF">BOLC3T19493H</name>
</gene>
<protein>
    <submittedName>
        <fullName evidence="1">Uncharacterized protein</fullName>
    </submittedName>
</protein>
<accession>A0A3P6B555</accession>
<proteinExistence type="predicted"/>
<reference evidence="1" key="1">
    <citation type="submission" date="2018-11" db="EMBL/GenBank/DDBJ databases">
        <authorList>
            <consortium name="Genoscope - CEA"/>
            <person name="William W."/>
        </authorList>
    </citation>
    <scope>NUCLEOTIDE SEQUENCE</scope>
</reference>
<name>A0A3P6B555_BRAOL</name>
<dbReference type="AlphaFoldDB" id="A0A3P6B555"/>
<organism evidence="1">
    <name type="scientific">Brassica oleracea</name>
    <name type="common">Wild cabbage</name>
    <dbReference type="NCBI Taxonomy" id="3712"/>
    <lineage>
        <taxon>Eukaryota</taxon>
        <taxon>Viridiplantae</taxon>
        <taxon>Streptophyta</taxon>
        <taxon>Embryophyta</taxon>
        <taxon>Tracheophyta</taxon>
        <taxon>Spermatophyta</taxon>
        <taxon>Magnoliopsida</taxon>
        <taxon>eudicotyledons</taxon>
        <taxon>Gunneridae</taxon>
        <taxon>Pentapetalae</taxon>
        <taxon>rosids</taxon>
        <taxon>malvids</taxon>
        <taxon>Brassicales</taxon>
        <taxon>Brassicaceae</taxon>
        <taxon>Brassiceae</taxon>
        <taxon>Brassica</taxon>
    </lineage>
</organism>
<evidence type="ECO:0000313" key="1">
    <source>
        <dbReference type="EMBL" id="VDC97345.1"/>
    </source>
</evidence>
<sequence>MGTRNQKRRESDLHSELEALCWAMKSIHDTDDRGAACMADSLEKVEEIQEPKTRFHDVLHSSTTE</sequence>
<dbReference type="EMBL" id="LR031872">
    <property type="protein sequence ID" value="VDC97345.1"/>
    <property type="molecule type" value="Genomic_DNA"/>
</dbReference>